<proteinExistence type="inferred from homology"/>
<comment type="subcellular location">
    <subcellularLocation>
        <location evidence="1">Nucleus</location>
        <location evidence="1">Nucleolus</location>
    </subcellularLocation>
</comment>
<dbReference type="Pfam" id="PF23243">
    <property type="entry name" value="HEAT_HEATR1"/>
    <property type="match status" value="1"/>
</dbReference>
<comment type="similarity">
    <text evidence="1">Belongs to the HEATR1/UTP10 family.</text>
</comment>
<dbReference type="PANTHER" id="PTHR13457:SF1">
    <property type="entry name" value="HEAT REPEAT-CONTAINING PROTEIN 1"/>
    <property type="match status" value="1"/>
</dbReference>
<dbReference type="GO" id="GO:0030515">
    <property type="term" value="F:snoRNA binding"/>
    <property type="evidence" value="ECO:0007669"/>
    <property type="project" value="TreeGrafter"/>
</dbReference>
<dbReference type="GO" id="GO:0032040">
    <property type="term" value="C:small-subunit processome"/>
    <property type="evidence" value="ECO:0007669"/>
    <property type="project" value="TreeGrafter"/>
</dbReference>
<dbReference type="KEGG" id="ncc:104967773"/>
<protein>
    <recommendedName>
        <fullName evidence="1">HEAT repeat-containing protein 1</fullName>
    </recommendedName>
</protein>
<accession>A0A6I9Q5Z9</accession>
<dbReference type="GO" id="GO:0000462">
    <property type="term" value="P:maturation of SSU-rRNA from tricistronic rRNA transcript (SSU-rRNA, 5.8S rRNA, LSU-rRNA)"/>
    <property type="evidence" value="ECO:0007669"/>
    <property type="project" value="TreeGrafter"/>
</dbReference>
<dbReference type="GO" id="GO:0045943">
    <property type="term" value="P:positive regulation of transcription by RNA polymerase I"/>
    <property type="evidence" value="ECO:0007669"/>
    <property type="project" value="TreeGrafter"/>
</dbReference>
<keyword evidence="1" id="KW-0698">rRNA processing</keyword>
<reference evidence="4" key="1">
    <citation type="submission" date="2025-08" db="UniProtKB">
        <authorList>
            <consortium name="RefSeq"/>
        </authorList>
    </citation>
    <scope>IDENTIFICATION</scope>
    <source>
        <tissue evidence="4">Muscle</tissue>
    </source>
</reference>
<dbReference type="OrthoDB" id="8940758at2759"/>
<dbReference type="AlphaFoldDB" id="A0A6I9Q5Z9"/>
<dbReference type="RefSeq" id="XP_010795603.1">
    <property type="nucleotide sequence ID" value="XM_010797301.1"/>
</dbReference>
<keyword evidence="3" id="KW-1185">Reference proteome</keyword>
<evidence type="ECO:0000256" key="1">
    <source>
        <dbReference type="RuleBase" id="RU367065"/>
    </source>
</evidence>
<evidence type="ECO:0000313" key="3">
    <source>
        <dbReference type="Proteomes" id="UP000504611"/>
    </source>
</evidence>
<dbReference type="InterPro" id="IPR040191">
    <property type="entry name" value="UTP10"/>
</dbReference>
<organism evidence="3 4">
    <name type="scientific">Notothenia coriiceps</name>
    <name type="common">black rockcod</name>
    <dbReference type="NCBI Taxonomy" id="8208"/>
    <lineage>
        <taxon>Eukaryota</taxon>
        <taxon>Metazoa</taxon>
        <taxon>Chordata</taxon>
        <taxon>Craniata</taxon>
        <taxon>Vertebrata</taxon>
        <taxon>Euteleostomi</taxon>
        <taxon>Actinopterygii</taxon>
        <taxon>Neopterygii</taxon>
        <taxon>Teleostei</taxon>
        <taxon>Neoteleostei</taxon>
        <taxon>Acanthomorphata</taxon>
        <taxon>Eupercaria</taxon>
        <taxon>Perciformes</taxon>
        <taxon>Notothenioidei</taxon>
        <taxon>Nototheniidae</taxon>
        <taxon>Notothenia</taxon>
    </lineage>
</organism>
<sequence length="206" mass="23028">MFQVADGGHAEDASLQPLQQKLLEEILRYINSVARCVEKNADKPTGKFWRVLLNKAYDLLDKVNSLLPTDTFITVMKGLMGNRLPSVRRKAMELLNNKLQHRTQWDEQQVTMLLQLIDDLLCIVGKQQEQPEQETAINRQTALYSLKLLCRSLGSGHQGAFSPVLQRAVQLVEEPAGEKNVTGSAMLLIAEAVSTLKALAIPQLPR</sequence>
<dbReference type="InterPro" id="IPR056473">
    <property type="entry name" value="HEAT_Utp10/HEAT1"/>
</dbReference>
<dbReference type="GO" id="GO:0034455">
    <property type="term" value="C:t-UTP complex"/>
    <property type="evidence" value="ECO:0007669"/>
    <property type="project" value="TreeGrafter"/>
</dbReference>
<name>A0A6I9Q5Z9_9TELE</name>
<keyword evidence="1" id="KW-0690">Ribosome biogenesis</keyword>
<dbReference type="PANTHER" id="PTHR13457">
    <property type="entry name" value="BAP28"/>
    <property type="match status" value="1"/>
</dbReference>
<dbReference type="GO" id="GO:0030686">
    <property type="term" value="C:90S preribosome"/>
    <property type="evidence" value="ECO:0007669"/>
    <property type="project" value="TreeGrafter"/>
</dbReference>
<dbReference type="Proteomes" id="UP000504611">
    <property type="component" value="Unplaced"/>
</dbReference>
<gene>
    <name evidence="4" type="primary">LOC104967773</name>
</gene>
<evidence type="ECO:0000313" key="4">
    <source>
        <dbReference type="RefSeq" id="XP_010795603.1"/>
    </source>
</evidence>
<dbReference type="SUPFAM" id="SSF48371">
    <property type="entry name" value="ARM repeat"/>
    <property type="match status" value="1"/>
</dbReference>
<dbReference type="GeneID" id="104967773"/>
<feature type="domain" description="Utp10/HEAT1 HEAT-repeats" evidence="2">
    <location>
        <begin position="10"/>
        <end position="65"/>
    </location>
</feature>
<keyword evidence="1" id="KW-0687">Ribonucleoprotein</keyword>
<evidence type="ECO:0000259" key="2">
    <source>
        <dbReference type="Pfam" id="PF23243"/>
    </source>
</evidence>
<keyword evidence="1" id="KW-0539">Nucleus</keyword>
<comment type="function">
    <text evidence="1">Involved in nucleolar processing of pre-18S ribosomal RNA.</text>
</comment>
<dbReference type="InterPro" id="IPR016024">
    <property type="entry name" value="ARM-type_fold"/>
</dbReference>